<feature type="region of interest" description="Disordered" evidence="6">
    <location>
        <begin position="1"/>
        <end position="358"/>
    </location>
</feature>
<gene>
    <name evidence="8" type="ORF">GCM10009786_05290</name>
</gene>
<feature type="compositionally biased region" description="Polar residues" evidence="6">
    <location>
        <begin position="231"/>
        <end position="243"/>
    </location>
</feature>
<dbReference type="Gene3D" id="3.40.50.300">
    <property type="entry name" value="P-loop containing nucleotide triphosphate hydrolases"/>
    <property type="match status" value="1"/>
</dbReference>
<feature type="compositionally biased region" description="Low complexity" evidence="6">
    <location>
        <begin position="27"/>
        <end position="78"/>
    </location>
</feature>
<keyword evidence="2" id="KW-0547">Nucleotide-binding</keyword>
<dbReference type="Proteomes" id="UP001501084">
    <property type="component" value="Unassembled WGS sequence"/>
</dbReference>
<keyword evidence="9" id="KW-1185">Reference proteome</keyword>
<dbReference type="PROSITE" id="PS51318">
    <property type="entry name" value="TAT"/>
    <property type="match status" value="1"/>
</dbReference>
<comment type="caution">
    <text evidence="8">The sequence shown here is derived from an EMBL/GenBank/DDBJ whole genome shotgun (WGS) entry which is preliminary data.</text>
</comment>
<dbReference type="PROSITE" id="PS51856">
    <property type="entry name" value="RHO_RNA_BD"/>
    <property type="match status" value="1"/>
</dbReference>
<evidence type="ECO:0000256" key="4">
    <source>
        <dbReference type="ARBA" id="ARBA00023163"/>
    </source>
</evidence>
<dbReference type="InterPro" id="IPR000194">
    <property type="entry name" value="ATPase_F1/V1/A1_a/bsu_nucl-bd"/>
</dbReference>
<feature type="compositionally biased region" description="Low complexity" evidence="6">
    <location>
        <begin position="147"/>
        <end position="188"/>
    </location>
</feature>
<dbReference type="PANTHER" id="PTHR46425">
    <property type="entry name" value="TRANSCRIPTION TERMINATION FACTOR RHO"/>
    <property type="match status" value="1"/>
</dbReference>
<sequence>MESNVEDNTTPAPEEAAAPTRRRASRRVSAAAGAAAPEAAPAAEAPAAAAPAAEAPAAEAPAAEAPAPDAAEAPAAAAPKKRATRSRKKVDAPADATAQDPAAESDATATTASSSTEAGDASSAPDEQPAAAPKKRATRSRKKAEAPAEPATAASADANASVDAAAAATDAAPAQSTDTAAEAPAQEAPAKRTRSRRASSATAAAQTAAAETGTGETGTPESLEGAASNADAAQSNGQQADASEQSDRGEKSDRGEQSDRASDRGEKSENSDGERSGRNRRGRGRGQKNENAESNEQTDAAASSDDEGKQRGSGQSGNGPQNGQKNGDAKNGDNSSRSSRTRQRDRKRRGQGDDLEPEITEDDVLLPIAGILDVLDNYAFVRTSGYLPGTSDVYVSLGQVKKYGLRRGDAVVGAIRQPRDNDSASRQKYNAIVKIDTVNGRPVDEQPEERVDIADLTAIYPEERLRFETTQQGVLGRAIDLVAPTGLGQRAALVLPAHSDGTAVLGELAEAISTNRPDAHLVLLLANAQPEEITRLQRSVRGEVVAASFDRGAEDQAIIAELAIDRAKRLVELGHDVVVLVDSLNRFARAYAQAQHAQSRPALDEIDELALAQIKRLLASARNVENGGSLTVLATVHSKTGLAADKLLLREVRAVVNSEVRFAKSAAGLPPVVKLAASRTRNPESVLGADETAALATLRADLGSDGAEDRLRERLSATASNAALLAEVQRSGGLA</sequence>
<feature type="compositionally biased region" description="Low complexity" evidence="6">
    <location>
        <begin position="93"/>
        <end position="124"/>
    </location>
</feature>
<feature type="compositionally biased region" description="Basic residues" evidence="6">
    <location>
        <begin position="339"/>
        <end position="349"/>
    </location>
</feature>
<keyword evidence="2" id="KW-0067">ATP-binding</keyword>
<keyword evidence="4" id="KW-0804">Transcription</keyword>
<evidence type="ECO:0000256" key="3">
    <source>
        <dbReference type="ARBA" id="ARBA00023015"/>
    </source>
</evidence>
<dbReference type="InterPro" id="IPR027417">
    <property type="entry name" value="P-loop_NTPase"/>
</dbReference>
<accession>A0ABN3B2R5</accession>
<proteinExistence type="inferred from homology"/>
<evidence type="ECO:0000256" key="1">
    <source>
        <dbReference type="ARBA" id="ARBA00022801"/>
    </source>
</evidence>
<dbReference type="Pfam" id="PF00006">
    <property type="entry name" value="ATP-synt_ab"/>
    <property type="match status" value="1"/>
</dbReference>
<dbReference type="SMART" id="SM00357">
    <property type="entry name" value="CSP"/>
    <property type="match status" value="1"/>
</dbReference>
<dbReference type="SUPFAM" id="SSF50249">
    <property type="entry name" value="Nucleic acid-binding proteins"/>
    <property type="match status" value="1"/>
</dbReference>
<dbReference type="Pfam" id="PF07497">
    <property type="entry name" value="Rho_RNA_bind"/>
    <property type="match status" value="1"/>
</dbReference>
<dbReference type="InterPro" id="IPR011113">
    <property type="entry name" value="Rho_RNA-bd"/>
</dbReference>
<feature type="compositionally biased region" description="Polar residues" evidence="6">
    <location>
        <begin position="292"/>
        <end position="301"/>
    </location>
</feature>
<dbReference type="InterPro" id="IPR012340">
    <property type="entry name" value="NA-bd_OB-fold"/>
</dbReference>
<evidence type="ECO:0000313" key="9">
    <source>
        <dbReference type="Proteomes" id="UP001501084"/>
    </source>
</evidence>
<keyword evidence="5" id="KW-0694">RNA-binding</keyword>
<feature type="compositionally biased region" description="Polar residues" evidence="6">
    <location>
        <begin position="1"/>
        <end position="10"/>
    </location>
</feature>
<name>A0ABN3B2R5_9MICO</name>
<keyword evidence="2" id="KW-0347">Helicase</keyword>
<keyword evidence="3" id="KW-0805">Transcription regulation</keyword>
<dbReference type="SUPFAM" id="SSF52540">
    <property type="entry name" value="P-loop containing nucleoside triphosphate hydrolases"/>
    <property type="match status" value="1"/>
</dbReference>
<dbReference type="EMBL" id="BAAAOP010000003">
    <property type="protein sequence ID" value="GAA2186090.1"/>
    <property type="molecule type" value="Genomic_DNA"/>
</dbReference>
<feature type="domain" description="Rho RNA-BD" evidence="7">
    <location>
        <begin position="365"/>
        <end position="442"/>
    </location>
</feature>
<feature type="compositionally biased region" description="Basic and acidic residues" evidence="6">
    <location>
        <begin position="245"/>
        <end position="277"/>
    </location>
</feature>
<keyword evidence="1" id="KW-0378">Hydrolase</keyword>
<dbReference type="Gene3D" id="2.40.50.140">
    <property type="entry name" value="Nucleic acid-binding proteins"/>
    <property type="match status" value="1"/>
</dbReference>
<feature type="compositionally biased region" description="Basic residues" evidence="6">
    <location>
        <begin position="133"/>
        <end position="142"/>
    </location>
</feature>
<dbReference type="InterPro" id="IPR006311">
    <property type="entry name" value="TAT_signal"/>
</dbReference>
<evidence type="ECO:0000313" key="8">
    <source>
        <dbReference type="EMBL" id="GAA2186090.1"/>
    </source>
</evidence>
<dbReference type="InterPro" id="IPR004665">
    <property type="entry name" value="Term_rho"/>
</dbReference>
<evidence type="ECO:0000259" key="7">
    <source>
        <dbReference type="PROSITE" id="PS51856"/>
    </source>
</evidence>
<organism evidence="8 9">
    <name type="scientific">Leucobacter alluvii</name>
    <dbReference type="NCBI Taxonomy" id="340321"/>
    <lineage>
        <taxon>Bacteria</taxon>
        <taxon>Bacillati</taxon>
        <taxon>Actinomycetota</taxon>
        <taxon>Actinomycetes</taxon>
        <taxon>Micrococcales</taxon>
        <taxon>Microbacteriaceae</taxon>
        <taxon>Leucobacter</taxon>
    </lineage>
</organism>
<dbReference type="RefSeq" id="WP_346057276.1">
    <property type="nucleotide sequence ID" value="NZ_BAAAOP010000003.1"/>
</dbReference>
<dbReference type="InterPro" id="IPR011129">
    <property type="entry name" value="CSD"/>
</dbReference>
<dbReference type="PANTHER" id="PTHR46425:SF1">
    <property type="entry name" value="TRANSCRIPTION TERMINATION FACTOR RHO"/>
    <property type="match status" value="1"/>
</dbReference>
<evidence type="ECO:0000256" key="6">
    <source>
        <dbReference type="SAM" id="MobiDB-lite"/>
    </source>
</evidence>
<feature type="compositionally biased region" description="Low complexity" evidence="6">
    <location>
        <begin position="198"/>
        <end position="225"/>
    </location>
</feature>
<evidence type="ECO:0000256" key="2">
    <source>
        <dbReference type="ARBA" id="ARBA00022806"/>
    </source>
</evidence>
<protein>
    <recommendedName>
        <fullName evidence="7">Rho RNA-BD domain-containing protein</fullName>
    </recommendedName>
</protein>
<feature type="compositionally biased region" description="Basic residues" evidence="6">
    <location>
        <begin position="79"/>
        <end position="88"/>
    </location>
</feature>
<reference evidence="8 9" key="1">
    <citation type="journal article" date="2019" name="Int. J. Syst. Evol. Microbiol.">
        <title>The Global Catalogue of Microorganisms (GCM) 10K type strain sequencing project: providing services to taxonomists for standard genome sequencing and annotation.</title>
        <authorList>
            <consortium name="The Broad Institute Genomics Platform"/>
            <consortium name="The Broad Institute Genome Sequencing Center for Infectious Disease"/>
            <person name="Wu L."/>
            <person name="Ma J."/>
        </authorList>
    </citation>
    <scope>NUCLEOTIDE SEQUENCE [LARGE SCALE GENOMIC DNA]</scope>
    <source>
        <strain evidence="8 9">JCM 14919</strain>
    </source>
</reference>
<evidence type="ECO:0000256" key="5">
    <source>
        <dbReference type="PROSITE-ProRule" id="PRU01203"/>
    </source>
</evidence>
<comment type="similarity">
    <text evidence="5">Belongs to the Rho family.</text>
</comment>